<dbReference type="EMBL" id="CAJNIZ010002692">
    <property type="protein sequence ID" value="CAE7213566.1"/>
    <property type="molecule type" value="Genomic_DNA"/>
</dbReference>
<dbReference type="AlphaFoldDB" id="A0A812JZG6"/>
<dbReference type="PROSITE" id="PS50088">
    <property type="entry name" value="ANK_REPEAT"/>
    <property type="match status" value="2"/>
</dbReference>
<dbReference type="Proteomes" id="UP000649617">
    <property type="component" value="Unassembled WGS sequence"/>
</dbReference>
<reference evidence="4" key="1">
    <citation type="submission" date="2021-02" db="EMBL/GenBank/DDBJ databases">
        <authorList>
            <person name="Dougan E. K."/>
            <person name="Rhodes N."/>
            <person name="Thang M."/>
            <person name="Chan C."/>
        </authorList>
    </citation>
    <scope>NUCLEOTIDE SEQUENCE</scope>
</reference>
<sequence>MCVGDICESVSLVTIRSEENLDSELLAETPPGQTLEILEVGQGRRVKVKTATGLEGWISTKTKLNEPLVVKRQKEVEFAIDGWETKSQHEVKSMVTVRTGESLDSDVIGELKPGAVFTIKEFGATNKRRALIDSGVVVGWISLVTKNGEMLVGKVAKDKSAGSNVFGTSTGKIKEMLEAARSGDVDAIRKIAEPSSGIMSKFTQKANLNASDVRGKTALTYAASFGNKEVVDYLLSKGKEIEVNAVDDTDKTALHHAARRTSPTDDERQADIISMLLTAKAYIEARDHNGCTPLMFAVANGNEAITRRLILAQANVNNALGLAWLMRFEMYCTEPR</sequence>
<dbReference type="Pfam" id="PF00023">
    <property type="entry name" value="Ank"/>
    <property type="match status" value="1"/>
</dbReference>
<dbReference type="SUPFAM" id="SSF48403">
    <property type="entry name" value="Ankyrin repeat"/>
    <property type="match status" value="1"/>
</dbReference>
<evidence type="ECO:0000313" key="5">
    <source>
        <dbReference type="Proteomes" id="UP000649617"/>
    </source>
</evidence>
<dbReference type="Gene3D" id="1.25.40.20">
    <property type="entry name" value="Ankyrin repeat-containing domain"/>
    <property type="match status" value="1"/>
</dbReference>
<feature type="repeat" description="ANK" evidence="3">
    <location>
        <begin position="214"/>
        <end position="246"/>
    </location>
</feature>
<dbReference type="PROSITE" id="PS50297">
    <property type="entry name" value="ANK_REP_REGION"/>
    <property type="match status" value="2"/>
</dbReference>
<keyword evidence="5" id="KW-1185">Reference proteome</keyword>
<evidence type="ECO:0000256" key="3">
    <source>
        <dbReference type="PROSITE-ProRule" id="PRU00023"/>
    </source>
</evidence>
<protein>
    <submittedName>
        <fullName evidence="4">Uncharacterized protein</fullName>
    </submittedName>
</protein>
<name>A0A812JZG6_SYMPI</name>
<organism evidence="4 5">
    <name type="scientific">Symbiodinium pilosum</name>
    <name type="common">Dinoflagellate</name>
    <dbReference type="NCBI Taxonomy" id="2952"/>
    <lineage>
        <taxon>Eukaryota</taxon>
        <taxon>Sar</taxon>
        <taxon>Alveolata</taxon>
        <taxon>Dinophyceae</taxon>
        <taxon>Suessiales</taxon>
        <taxon>Symbiodiniaceae</taxon>
        <taxon>Symbiodinium</taxon>
    </lineage>
</organism>
<dbReference type="PANTHER" id="PTHR24171">
    <property type="entry name" value="ANKYRIN REPEAT DOMAIN-CONTAINING PROTEIN 39-RELATED"/>
    <property type="match status" value="1"/>
</dbReference>
<dbReference type="SMART" id="SM00248">
    <property type="entry name" value="ANK"/>
    <property type="match status" value="3"/>
</dbReference>
<evidence type="ECO:0000313" key="4">
    <source>
        <dbReference type="EMBL" id="CAE7213566.1"/>
    </source>
</evidence>
<comment type="caution">
    <text evidence="4">The sequence shown here is derived from an EMBL/GenBank/DDBJ whole genome shotgun (WGS) entry which is preliminary data.</text>
</comment>
<proteinExistence type="predicted"/>
<keyword evidence="2 3" id="KW-0040">ANK repeat</keyword>
<dbReference type="InterPro" id="IPR036770">
    <property type="entry name" value="Ankyrin_rpt-contain_sf"/>
</dbReference>
<keyword evidence="1" id="KW-0677">Repeat</keyword>
<accession>A0A812JZG6</accession>
<evidence type="ECO:0000256" key="1">
    <source>
        <dbReference type="ARBA" id="ARBA00022737"/>
    </source>
</evidence>
<evidence type="ECO:0000256" key="2">
    <source>
        <dbReference type="ARBA" id="ARBA00023043"/>
    </source>
</evidence>
<dbReference type="Pfam" id="PF12796">
    <property type="entry name" value="Ank_2"/>
    <property type="match status" value="1"/>
</dbReference>
<dbReference type="InterPro" id="IPR002110">
    <property type="entry name" value="Ankyrin_rpt"/>
</dbReference>
<dbReference type="OrthoDB" id="10057496at2759"/>
<gene>
    <name evidence="4" type="ORF">SPIL2461_LOCUS2457</name>
</gene>
<dbReference type="Gene3D" id="2.30.30.40">
    <property type="entry name" value="SH3 Domains"/>
    <property type="match status" value="1"/>
</dbReference>
<feature type="repeat" description="ANK" evidence="3">
    <location>
        <begin position="289"/>
        <end position="317"/>
    </location>
</feature>